<proteinExistence type="predicted"/>
<dbReference type="Proteomes" id="UP000467428">
    <property type="component" value="Chromosome"/>
</dbReference>
<feature type="region of interest" description="Disordered" evidence="1">
    <location>
        <begin position="1"/>
        <end position="33"/>
    </location>
</feature>
<feature type="compositionally biased region" description="Polar residues" evidence="1">
    <location>
        <begin position="23"/>
        <end position="32"/>
    </location>
</feature>
<feature type="compositionally biased region" description="Polar residues" evidence="1">
    <location>
        <begin position="58"/>
        <end position="79"/>
    </location>
</feature>
<dbReference type="KEGG" id="marz:MARA_47870"/>
<gene>
    <name evidence="2" type="ORF">MARA_47870</name>
</gene>
<feature type="compositionally biased region" description="Polar residues" evidence="1">
    <location>
        <begin position="1"/>
        <end position="16"/>
    </location>
</feature>
<sequence>MATANAASSLAGTYTADSPADTRASTRSNDTSGADIAMYSTTLFIVDTSFSGFFGSGDRQTSAVDRQRWTNSSGTRPVNSTISEIPSSAASSTMSSSMSPPPMNTK</sequence>
<feature type="region of interest" description="Disordered" evidence="1">
    <location>
        <begin position="57"/>
        <end position="106"/>
    </location>
</feature>
<evidence type="ECO:0000256" key="1">
    <source>
        <dbReference type="SAM" id="MobiDB-lite"/>
    </source>
</evidence>
<reference evidence="2 3" key="1">
    <citation type="journal article" date="2019" name="Emerg. Microbes Infect.">
        <title>Comprehensive subspecies identification of 175 nontuberculous mycobacteria species based on 7547 genomic profiles.</title>
        <authorList>
            <person name="Matsumoto Y."/>
            <person name="Kinjo T."/>
            <person name="Motooka D."/>
            <person name="Nabeya D."/>
            <person name="Jung N."/>
            <person name="Uechi K."/>
            <person name="Horii T."/>
            <person name="Iida T."/>
            <person name="Fujita J."/>
            <person name="Nakamura S."/>
        </authorList>
    </citation>
    <scope>NUCLEOTIDE SEQUENCE [LARGE SCALE GENOMIC DNA]</scope>
    <source>
        <strain evidence="2 3">JCM 18538</strain>
    </source>
</reference>
<evidence type="ECO:0000313" key="3">
    <source>
        <dbReference type="Proteomes" id="UP000467428"/>
    </source>
</evidence>
<dbReference type="EMBL" id="AP022593">
    <property type="protein sequence ID" value="BBY51319.1"/>
    <property type="molecule type" value="Genomic_DNA"/>
</dbReference>
<dbReference type="AlphaFoldDB" id="A0A7I7S4X5"/>
<name>A0A7I7S4X5_9MYCO</name>
<geneLocation type="plasmid" evidence="3">
    <name>pjcm18538 dna</name>
</geneLocation>
<protein>
    <submittedName>
        <fullName evidence="2">Uncharacterized protein</fullName>
    </submittedName>
</protein>
<organism evidence="2 3">
    <name type="scientific">Mycolicibacterium arabiense</name>
    <dbReference type="NCBI Taxonomy" id="1286181"/>
    <lineage>
        <taxon>Bacteria</taxon>
        <taxon>Bacillati</taxon>
        <taxon>Actinomycetota</taxon>
        <taxon>Actinomycetes</taxon>
        <taxon>Mycobacteriales</taxon>
        <taxon>Mycobacteriaceae</taxon>
        <taxon>Mycolicibacterium</taxon>
    </lineage>
</organism>
<accession>A0A7I7S4X5</accession>
<evidence type="ECO:0000313" key="2">
    <source>
        <dbReference type="EMBL" id="BBY51319.1"/>
    </source>
</evidence>
<feature type="compositionally biased region" description="Low complexity" evidence="1">
    <location>
        <begin position="80"/>
        <end position="98"/>
    </location>
</feature>
<keyword evidence="3" id="KW-1185">Reference proteome</keyword>